<evidence type="ECO:0000259" key="4">
    <source>
        <dbReference type="SMART" id="SM01318"/>
    </source>
</evidence>
<evidence type="ECO:0000256" key="1">
    <source>
        <dbReference type="ARBA" id="ARBA00004613"/>
    </source>
</evidence>
<dbReference type="SMART" id="SM01318">
    <property type="entry name" value="SVWC"/>
    <property type="match status" value="1"/>
</dbReference>
<dbReference type="AlphaFoldDB" id="A0A1L4BJ52"/>
<sequence length="94" mass="10471">MNVACTLVLLVMFVCFVNAHWFPVTCRTHKGVRLLDGDDWNDPERCSLYRCTIVNGQAELFGLRCAAFHVPQGCKAVKGFGKLYPDCCPTVVCT</sequence>
<dbReference type="InterPro" id="IPR029277">
    <property type="entry name" value="SVWC_dom"/>
</dbReference>
<evidence type="ECO:0000313" key="5">
    <source>
        <dbReference type="EMBL" id="API81332.1"/>
    </source>
</evidence>
<protein>
    <submittedName>
        <fullName evidence="5">Toxin protein</fullName>
    </submittedName>
</protein>
<name>A0A1L4BJ52_HEMLE</name>
<evidence type="ECO:0000256" key="2">
    <source>
        <dbReference type="ARBA" id="ARBA00022525"/>
    </source>
</evidence>
<feature type="signal peptide" evidence="3">
    <location>
        <begin position="1"/>
        <end position="19"/>
    </location>
</feature>
<keyword evidence="3" id="KW-0732">Signal</keyword>
<accession>A0A1L4BJ52</accession>
<feature type="chain" id="PRO_5012566504" evidence="3">
    <location>
        <begin position="20"/>
        <end position="94"/>
    </location>
</feature>
<reference evidence="5" key="1">
    <citation type="journal article" date="2016" name="Toxicon">
        <title>The first report on transcriptome analysis of the venom gland of Iranian scorpion, Hemiscorpius lepturus.</title>
        <authorList>
            <person name="Kazemi-Lomedasht F."/>
            <person name="Khalaj V."/>
            <person name="Bagheri K.P."/>
            <person name="Behdani M."/>
            <person name="Shahbazzadeh D."/>
        </authorList>
    </citation>
    <scope>NUCLEOTIDE SEQUENCE</scope>
    <source>
        <strain evidence="5">HLVTx1</strain>
        <tissue evidence="5">Venom gland</tissue>
    </source>
</reference>
<comment type="subcellular location">
    <subcellularLocation>
        <location evidence="1">Secreted</location>
    </subcellularLocation>
</comment>
<feature type="domain" description="Single" evidence="4">
    <location>
        <begin position="26"/>
        <end position="93"/>
    </location>
</feature>
<keyword evidence="2" id="KW-0964">Secreted</keyword>
<dbReference type="EMBL" id="KX874544">
    <property type="protein sequence ID" value="API81332.1"/>
    <property type="molecule type" value="mRNA"/>
</dbReference>
<proteinExistence type="evidence at transcript level"/>
<dbReference type="GO" id="GO:0005576">
    <property type="term" value="C:extracellular region"/>
    <property type="evidence" value="ECO:0007669"/>
    <property type="project" value="UniProtKB-SubCell"/>
</dbReference>
<evidence type="ECO:0000256" key="3">
    <source>
        <dbReference type="SAM" id="SignalP"/>
    </source>
</evidence>
<dbReference type="Pfam" id="PF15430">
    <property type="entry name" value="SVWC"/>
    <property type="match status" value="1"/>
</dbReference>
<organism evidence="5">
    <name type="scientific">Hemiscorpius lepturus</name>
    <name type="common">Scorpion</name>
    <dbReference type="NCBI Taxonomy" id="520031"/>
    <lineage>
        <taxon>Eukaryota</taxon>
        <taxon>Metazoa</taxon>
        <taxon>Ecdysozoa</taxon>
        <taxon>Arthropoda</taxon>
        <taxon>Chelicerata</taxon>
        <taxon>Arachnida</taxon>
        <taxon>Scorpiones</taxon>
        <taxon>Iurida</taxon>
        <taxon>Scorpionoidea</taxon>
        <taxon>Hemiscorpiidae</taxon>
    </lineage>
</organism>